<dbReference type="PANTHER" id="PTHR19316">
    <property type="entry name" value="PROTEIN FOLDING REGULATOR"/>
    <property type="match status" value="1"/>
</dbReference>
<dbReference type="SMART" id="SM00185">
    <property type="entry name" value="ARM"/>
    <property type="match status" value="4"/>
</dbReference>
<keyword evidence="1" id="KW-0677">Repeat</keyword>
<name>A0A2N9GTE1_FAGSY</name>
<protein>
    <recommendedName>
        <fullName evidence="3">TOG domain-containing protein</fullName>
    </recommendedName>
</protein>
<evidence type="ECO:0000256" key="2">
    <source>
        <dbReference type="SAM" id="MobiDB-lite"/>
    </source>
</evidence>
<dbReference type="InterPro" id="IPR016024">
    <property type="entry name" value="ARM-type_fold"/>
</dbReference>
<dbReference type="PANTHER" id="PTHR19316:SF18">
    <property type="entry name" value="HSP70-BINDING PROTEIN 1"/>
    <property type="match status" value="1"/>
</dbReference>
<dbReference type="InterPro" id="IPR034085">
    <property type="entry name" value="TOG"/>
</dbReference>
<dbReference type="GO" id="GO:0000774">
    <property type="term" value="F:adenyl-nucleotide exchange factor activity"/>
    <property type="evidence" value="ECO:0007669"/>
    <property type="project" value="TreeGrafter"/>
</dbReference>
<evidence type="ECO:0000256" key="1">
    <source>
        <dbReference type="ARBA" id="ARBA00022737"/>
    </source>
</evidence>
<feature type="region of interest" description="Disordered" evidence="2">
    <location>
        <begin position="410"/>
        <end position="459"/>
    </location>
</feature>
<dbReference type="EMBL" id="OIVN01002336">
    <property type="protein sequence ID" value="SPD02763.1"/>
    <property type="molecule type" value="Genomic_DNA"/>
</dbReference>
<feature type="domain" description="TOG" evidence="3">
    <location>
        <begin position="113"/>
        <end position="355"/>
    </location>
</feature>
<dbReference type="AlphaFoldDB" id="A0A2N9GTE1"/>
<accession>A0A2N9GTE1</accession>
<dbReference type="InterPro" id="IPR013918">
    <property type="entry name" value="Nucleotide_exch_fac_Fes1"/>
</dbReference>
<dbReference type="InterPro" id="IPR000225">
    <property type="entry name" value="Armadillo"/>
</dbReference>
<dbReference type="InterPro" id="IPR011989">
    <property type="entry name" value="ARM-like"/>
</dbReference>
<dbReference type="SUPFAM" id="SSF48371">
    <property type="entry name" value="ARM repeat"/>
    <property type="match status" value="1"/>
</dbReference>
<dbReference type="FunFam" id="1.25.10.10:FF:000157">
    <property type="entry name" value="Hsp70-binding protein 1"/>
    <property type="match status" value="1"/>
</dbReference>
<evidence type="ECO:0000259" key="3">
    <source>
        <dbReference type="SMART" id="SM01349"/>
    </source>
</evidence>
<dbReference type="Gene3D" id="1.25.10.10">
    <property type="entry name" value="Leucine-rich Repeat Variant"/>
    <property type="match status" value="1"/>
</dbReference>
<dbReference type="InterPro" id="IPR050693">
    <property type="entry name" value="Hsp70_NEF-Inhibitors"/>
</dbReference>
<feature type="compositionally biased region" description="Basic and acidic residues" evidence="2">
    <location>
        <begin position="419"/>
        <end position="428"/>
    </location>
</feature>
<sequence length="459" mass="50264">MAKDGPNWEGLLKWSLAHSEATGPSRNLRGSNEQRFPYKGIWGVKAPIRVSFLCGPQLGVYGALFCGLLGFFGCFQKRLWIYYLAGVTGLENTLPSEEDRKWFMEAMQAQSVDVIKRMKEITLVMQTPEQVLEAQGVTSADIEDMLDELQEHVESIDMANDLNSIGGLVPLLGYLKNSHANIRAKAAEVVTTIVQNNPRSQQLVMEANGLEPLLSNFASDPDVTVQTKALGAISSLIRHNKPGVTAFRLANGYAALRDALGSENVRFQRKALNLIHYLLHENGSDCSVVSELGFPRIMMHLASSEDTEVREAALRCLLELARDETKGADGRLGEDEKLKQLLQERINGISLMSPEDLGAAREERQLVDSLWNTCYNEPSSLQEKGLLVLPGEDALPPDVASQHFEPPLRAWAANPSADKSPDTKKKETPLLLGAGPPPVAADSQNNSGVGEDANGQLNR</sequence>
<dbReference type="GO" id="GO:0005783">
    <property type="term" value="C:endoplasmic reticulum"/>
    <property type="evidence" value="ECO:0007669"/>
    <property type="project" value="TreeGrafter"/>
</dbReference>
<organism evidence="4">
    <name type="scientific">Fagus sylvatica</name>
    <name type="common">Beechnut</name>
    <dbReference type="NCBI Taxonomy" id="28930"/>
    <lineage>
        <taxon>Eukaryota</taxon>
        <taxon>Viridiplantae</taxon>
        <taxon>Streptophyta</taxon>
        <taxon>Embryophyta</taxon>
        <taxon>Tracheophyta</taxon>
        <taxon>Spermatophyta</taxon>
        <taxon>Magnoliopsida</taxon>
        <taxon>eudicotyledons</taxon>
        <taxon>Gunneridae</taxon>
        <taxon>Pentapetalae</taxon>
        <taxon>rosids</taxon>
        <taxon>fabids</taxon>
        <taxon>Fagales</taxon>
        <taxon>Fagaceae</taxon>
        <taxon>Fagus</taxon>
    </lineage>
</organism>
<dbReference type="SMART" id="SM01349">
    <property type="entry name" value="TOG"/>
    <property type="match status" value="1"/>
</dbReference>
<reference evidence="4" key="1">
    <citation type="submission" date="2018-02" db="EMBL/GenBank/DDBJ databases">
        <authorList>
            <person name="Cohen D.B."/>
            <person name="Kent A.D."/>
        </authorList>
    </citation>
    <scope>NUCLEOTIDE SEQUENCE</scope>
</reference>
<gene>
    <name evidence="4" type="ORF">FSB_LOCUS30645</name>
</gene>
<proteinExistence type="predicted"/>
<dbReference type="Pfam" id="PF08609">
    <property type="entry name" value="Fes1"/>
    <property type="match status" value="1"/>
</dbReference>
<evidence type="ECO:0000313" key="4">
    <source>
        <dbReference type="EMBL" id="SPD02763.1"/>
    </source>
</evidence>